<evidence type="ECO:0000313" key="5">
    <source>
        <dbReference type="EMBL" id="KIJ09785.1"/>
    </source>
</evidence>
<feature type="chain" id="PRO_5002204028" description="LysM domain-containing protein" evidence="3">
    <location>
        <begin position="21"/>
        <end position="185"/>
    </location>
</feature>
<name>A0A0C9T253_PAXIN</name>
<dbReference type="GO" id="GO:0008061">
    <property type="term" value="F:chitin binding"/>
    <property type="evidence" value="ECO:0007669"/>
    <property type="project" value="UniProtKB-KW"/>
</dbReference>
<protein>
    <recommendedName>
        <fullName evidence="4">LysM domain-containing protein</fullName>
    </recommendedName>
</protein>
<dbReference type="EMBL" id="KN819435">
    <property type="protein sequence ID" value="KIJ09785.1"/>
    <property type="molecule type" value="Genomic_DNA"/>
</dbReference>
<dbReference type="PANTHER" id="PTHR34997">
    <property type="entry name" value="AM15"/>
    <property type="match status" value="1"/>
</dbReference>
<reference evidence="6" key="2">
    <citation type="submission" date="2015-01" db="EMBL/GenBank/DDBJ databases">
        <title>Evolutionary Origins and Diversification of the Mycorrhizal Mutualists.</title>
        <authorList>
            <consortium name="DOE Joint Genome Institute"/>
            <consortium name="Mycorrhizal Genomics Consortium"/>
            <person name="Kohler A."/>
            <person name="Kuo A."/>
            <person name="Nagy L.G."/>
            <person name="Floudas D."/>
            <person name="Copeland A."/>
            <person name="Barry K.W."/>
            <person name="Cichocki N."/>
            <person name="Veneault-Fourrey C."/>
            <person name="LaButti K."/>
            <person name="Lindquist E.A."/>
            <person name="Lipzen A."/>
            <person name="Lundell T."/>
            <person name="Morin E."/>
            <person name="Murat C."/>
            <person name="Riley R."/>
            <person name="Ohm R."/>
            <person name="Sun H."/>
            <person name="Tunlid A."/>
            <person name="Henrissat B."/>
            <person name="Grigoriev I.V."/>
            <person name="Hibbett D.S."/>
            <person name="Martin F."/>
        </authorList>
    </citation>
    <scope>NUCLEOTIDE SEQUENCE [LARGE SCALE GENOMIC DNA]</scope>
    <source>
        <strain evidence="6">ATCC 200175</strain>
    </source>
</reference>
<evidence type="ECO:0000313" key="6">
    <source>
        <dbReference type="Proteomes" id="UP000053647"/>
    </source>
</evidence>
<dbReference type="PANTHER" id="PTHR34997:SF1">
    <property type="entry name" value="PEPTIDOGLYCAN-BINDING LYSIN DOMAIN"/>
    <property type="match status" value="1"/>
</dbReference>
<dbReference type="CDD" id="cd00118">
    <property type="entry name" value="LysM"/>
    <property type="match status" value="2"/>
</dbReference>
<sequence>MFGLLSTFVLAAASMLQAEAALPANCSRNVTVAAGDTCDFISAKYNVSTSRNLRTFTYSYQLAAVNPGVIGQGCQNLYIGEILCLGLTGQDCQTTYVARFGQTCVDIADAYNISKSTILANNPNLEQNCANLYADEVLPYQTCNDCSALLIVERHALCQRWVAAHSEDQVARSADLTGEVDTPRR</sequence>
<feature type="domain" description="LysM" evidence="4">
    <location>
        <begin position="28"/>
        <end position="85"/>
    </location>
</feature>
<keyword evidence="6" id="KW-1185">Reference proteome</keyword>
<dbReference type="InterPro" id="IPR036779">
    <property type="entry name" value="LysM_dom_sf"/>
</dbReference>
<dbReference type="Proteomes" id="UP000053647">
    <property type="component" value="Unassembled WGS sequence"/>
</dbReference>
<dbReference type="OrthoDB" id="5985073at2759"/>
<organism evidence="5 6">
    <name type="scientific">Paxillus involutus ATCC 200175</name>
    <dbReference type="NCBI Taxonomy" id="664439"/>
    <lineage>
        <taxon>Eukaryota</taxon>
        <taxon>Fungi</taxon>
        <taxon>Dikarya</taxon>
        <taxon>Basidiomycota</taxon>
        <taxon>Agaricomycotina</taxon>
        <taxon>Agaricomycetes</taxon>
        <taxon>Agaricomycetidae</taxon>
        <taxon>Boletales</taxon>
        <taxon>Paxilineae</taxon>
        <taxon>Paxillaceae</taxon>
        <taxon>Paxillus</taxon>
    </lineage>
</organism>
<keyword evidence="1" id="KW-0147">Chitin-binding</keyword>
<dbReference type="SMART" id="SM00257">
    <property type="entry name" value="LysM"/>
    <property type="match status" value="2"/>
</dbReference>
<evidence type="ECO:0000259" key="4">
    <source>
        <dbReference type="PROSITE" id="PS51782"/>
    </source>
</evidence>
<dbReference type="AlphaFoldDB" id="A0A0C9T253"/>
<evidence type="ECO:0000256" key="3">
    <source>
        <dbReference type="SAM" id="SignalP"/>
    </source>
</evidence>
<proteinExistence type="predicted"/>
<dbReference type="Pfam" id="PF01476">
    <property type="entry name" value="LysM"/>
    <property type="match status" value="2"/>
</dbReference>
<dbReference type="InterPro" id="IPR018392">
    <property type="entry name" value="LysM"/>
</dbReference>
<feature type="domain" description="LysM" evidence="4">
    <location>
        <begin position="94"/>
        <end position="140"/>
    </location>
</feature>
<dbReference type="InterPro" id="IPR052210">
    <property type="entry name" value="LysM1-like"/>
</dbReference>
<keyword evidence="3" id="KW-0732">Signal</keyword>
<keyword evidence="2" id="KW-0843">Virulence</keyword>
<gene>
    <name evidence="5" type="ORF">PAXINDRAFT_157809</name>
</gene>
<feature type="signal peptide" evidence="3">
    <location>
        <begin position="1"/>
        <end position="20"/>
    </location>
</feature>
<dbReference type="SUPFAM" id="SSF54106">
    <property type="entry name" value="LysM domain"/>
    <property type="match status" value="1"/>
</dbReference>
<reference evidence="5 6" key="1">
    <citation type="submission" date="2014-06" db="EMBL/GenBank/DDBJ databases">
        <authorList>
            <consortium name="DOE Joint Genome Institute"/>
            <person name="Kuo A."/>
            <person name="Kohler A."/>
            <person name="Nagy L.G."/>
            <person name="Floudas D."/>
            <person name="Copeland A."/>
            <person name="Barry K.W."/>
            <person name="Cichocki N."/>
            <person name="Veneault-Fourrey C."/>
            <person name="LaButti K."/>
            <person name="Lindquist E.A."/>
            <person name="Lipzen A."/>
            <person name="Lundell T."/>
            <person name="Morin E."/>
            <person name="Murat C."/>
            <person name="Sun H."/>
            <person name="Tunlid A."/>
            <person name="Henrissat B."/>
            <person name="Grigoriev I.V."/>
            <person name="Hibbett D.S."/>
            <person name="Martin F."/>
            <person name="Nordberg H.P."/>
            <person name="Cantor M.N."/>
            <person name="Hua S.X."/>
        </authorList>
    </citation>
    <scope>NUCLEOTIDE SEQUENCE [LARGE SCALE GENOMIC DNA]</scope>
    <source>
        <strain evidence="5 6">ATCC 200175</strain>
    </source>
</reference>
<dbReference type="PROSITE" id="PS51782">
    <property type="entry name" value="LYSM"/>
    <property type="match status" value="2"/>
</dbReference>
<dbReference type="HOGENOM" id="CLU_010591_6_1_1"/>
<evidence type="ECO:0000256" key="1">
    <source>
        <dbReference type="ARBA" id="ARBA00022669"/>
    </source>
</evidence>
<accession>A0A0C9T253</accession>
<evidence type="ECO:0000256" key="2">
    <source>
        <dbReference type="ARBA" id="ARBA00023026"/>
    </source>
</evidence>
<dbReference type="Gene3D" id="3.10.350.10">
    <property type="entry name" value="LysM domain"/>
    <property type="match status" value="2"/>
</dbReference>